<dbReference type="EMBL" id="JAGIZQ010000002">
    <property type="protein sequence ID" value="KAH6641354.1"/>
    <property type="molecule type" value="Genomic_DNA"/>
</dbReference>
<proteinExistence type="predicted"/>
<reference evidence="1 2" key="1">
    <citation type="journal article" date="2021" name="Nat. Commun.">
        <title>Genetic determinants of endophytism in the Arabidopsis root mycobiome.</title>
        <authorList>
            <person name="Mesny F."/>
            <person name="Miyauchi S."/>
            <person name="Thiergart T."/>
            <person name="Pickel B."/>
            <person name="Atanasova L."/>
            <person name="Karlsson M."/>
            <person name="Huettel B."/>
            <person name="Barry K.W."/>
            <person name="Haridas S."/>
            <person name="Chen C."/>
            <person name="Bauer D."/>
            <person name="Andreopoulos W."/>
            <person name="Pangilinan J."/>
            <person name="LaButti K."/>
            <person name="Riley R."/>
            <person name="Lipzen A."/>
            <person name="Clum A."/>
            <person name="Drula E."/>
            <person name="Henrissat B."/>
            <person name="Kohler A."/>
            <person name="Grigoriev I.V."/>
            <person name="Martin F.M."/>
            <person name="Hacquard S."/>
        </authorList>
    </citation>
    <scope>NUCLEOTIDE SEQUENCE [LARGE SCALE GENOMIC DNA]</scope>
    <source>
        <strain evidence="1 2">MPI-SDFR-AT-0079</strain>
    </source>
</reference>
<sequence>MPNEHRFDAAPPPPLGPVTSAPPGRMLWDFPPSPVDQAAAGPLPYHWPLTAPTIQPPGPYDQLPSLPTPPILTGTDPHSFAAFPSDSGCPPLAAEQLAGPPRTLGDQGPYLRLLQGPVDAILLPNSAEPDQVGGYGPPTVFALYQEPATLHLAPNGSPPARLNIGSLRLSPLYGQTVERLEDGNWIKEEPPTPANGDWGVPTPAGVPMNVHHANVGEGPPRPGNEVDDEEASNRKERRRLNEGLRTETSNTRQIGACIRCHNQRIRCKPNKLDPTNPDAPCESCLLVRKTSKKTIHYISCLRFKVTSMVVYRAGGLGYTKRFDHTRIVNIDGYSDGITYDIKITQGLCKAPILLQVRRFRPNQTDKTHWSYRVDDTTCAHRYQDTGAFCLVDIKETAKKFNDYIDCNAADGLAEAVRDSDDMVKEVFAMIEKQCRSLPVVIEAQGQGAKGAKRQPDQKEFLLKMVRLWFAIRHGTGSAWLCGDERLGLSPISEPNHPFRGRVLVSRMIVAQFDSIRYECIYKKLAPDVLRTIDAFLTSSNKEAWFTVFLATFLLLHLAACTSQDRYRHAKQNAGDKRLDTRYGNLHDPLTGFVEEVHHSAVMLLAHWQYFKRCDLMNFNWNNVGESALMCLEPDQIDCIKSVVGHLKERLPFIPTTPDAGCWEHELFWISKMFISSPSPKTDWTPPETFTKAKPGVGRE</sequence>
<accession>A0ACB7PK27</accession>
<evidence type="ECO:0000313" key="2">
    <source>
        <dbReference type="Proteomes" id="UP000724584"/>
    </source>
</evidence>
<keyword evidence="2" id="KW-1185">Reference proteome</keyword>
<evidence type="ECO:0000313" key="1">
    <source>
        <dbReference type="EMBL" id="KAH6641354.1"/>
    </source>
</evidence>
<dbReference type="Proteomes" id="UP000724584">
    <property type="component" value="Unassembled WGS sequence"/>
</dbReference>
<gene>
    <name evidence="1" type="ORF">F5144DRAFT_484590</name>
</gene>
<comment type="caution">
    <text evidence="1">The sequence shown here is derived from an EMBL/GenBank/DDBJ whole genome shotgun (WGS) entry which is preliminary data.</text>
</comment>
<protein>
    <submittedName>
        <fullName evidence="1">Uncharacterized protein</fullName>
    </submittedName>
</protein>
<organism evidence="1 2">
    <name type="scientific">Chaetomium tenue</name>
    <dbReference type="NCBI Taxonomy" id="1854479"/>
    <lineage>
        <taxon>Eukaryota</taxon>
        <taxon>Fungi</taxon>
        <taxon>Dikarya</taxon>
        <taxon>Ascomycota</taxon>
        <taxon>Pezizomycotina</taxon>
        <taxon>Sordariomycetes</taxon>
        <taxon>Sordariomycetidae</taxon>
        <taxon>Sordariales</taxon>
        <taxon>Chaetomiaceae</taxon>
        <taxon>Chaetomium</taxon>
    </lineage>
</organism>
<name>A0ACB7PK27_9PEZI</name>